<organism evidence="2 3">
    <name type="scientific">Geojedonia litorea</name>
    <dbReference type="NCBI Taxonomy" id="1268269"/>
    <lineage>
        <taxon>Bacteria</taxon>
        <taxon>Pseudomonadati</taxon>
        <taxon>Bacteroidota</taxon>
        <taxon>Flavobacteriia</taxon>
        <taxon>Flavobacteriales</taxon>
        <taxon>Flavobacteriaceae</taxon>
        <taxon>Geojedonia</taxon>
    </lineage>
</organism>
<dbReference type="Proteomes" id="UP001595953">
    <property type="component" value="Unassembled WGS sequence"/>
</dbReference>
<reference evidence="3" key="1">
    <citation type="journal article" date="2019" name="Int. J. Syst. Evol. Microbiol.">
        <title>The Global Catalogue of Microorganisms (GCM) 10K type strain sequencing project: providing services to taxonomists for standard genome sequencing and annotation.</title>
        <authorList>
            <consortium name="The Broad Institute Genomics Platform"/>
            <consortium name="The Broad Institute Genome Sequencing Center for Infectious Disease"/>
            <person name="Wu L."/>
            <person name="Ma J."/>
        </authorList>
    </citation>
    <scope>NUCLEOTIDE SEQUENCE [LARGE SCALE GENOMIC DNA]</scope>
    <source>
        <strain evidence="3">CCUG 63682</strain>
    </source>
</reference>
<comment type="caution">
    <text evidence="2">The sequence shown here is derived from an EMBL/GenBank/DDBJ whole genome shotgun (WGS) entry which is preliminary data.</text>
</comment>
<evidence type="ECO:0000313" key="2">
    <source>
        <dbReference type="EMBL" id="MFC4721235.1"/>
    </source>
</evidence>
<evidence type="ECO:0000256" key="1">
    <source>
        <dbReference type="SAM" id="SignalP"/>
    </source>
</evidence>
<keyword evidence="3" id="KW-1185">Reference proteome</keyword>
<dbReference type="InterPro" id="IPR025566">
    <property type="entry name" value="DUF4331"/>
</dbReference>
<sequence length="193" mass="20519">MKFRTIKIAALSLIVAATAFNCSNERMDNTYEVEGIDNVGKTIKGTYVQEDQMARPAVNTVFVSSGSKDAFNTTVPSEQKTFQSSFEARLLALNPGYTTNALGLDAATFTTVLATDVLTLSLDGTTTFFDGTNVLTGRALADDVITVELILIFGGPNALAGNPTNPGLIDDHVDANDVAFSTSFPYLAAPHLQ</sequence>
<keyword evidence="1" id="KW-0732">Signal</keyword>
<evidence type="ECO:0000313" key="3">
    <source>
        <dbReference type="Proteomes" id="UP001595953"/>
    </source>
</evidence>
<dbReference type="RefSeq" id="WP_387960745.1">
    <property type="nucleotide sequence ID" value="NZ_JBHSGP010000005.1"/>
</dbReference>
<proteinExistence type="predicted"/>
<gene>
    <name evidence="2" type="ORF">ACFO5O_02795</name>
</gene>
<dbReference type="Pfam" id="PF14224">
    <property type="entry name" value="DUF4331"/>
    <property type="match status" value="1"/>
</dbReference>
<accession>A0ABV9N2P3</accession>
<feature type="signal peptide" evidence="1">
    <location>
        <begin position="1"/>
        <end position="19"/>
    </location>
</feature>
<feature type="chain" id="PRO_5046517268" evidence="1">
    <location>
        <begin position="20"/>
        <end position="193"/>
    </location>
</feature>
<name>A0ABV9N2P3_9FLAO</name>
<protein>
    <submittedName>
        <fullName evidence="2">DUF4331 family protein</fullName>
    </submittedName>
</protein>
<dbReference type="EMBL" id="JBHSGP010000005">
    <property type="protein sequence ID" value="MFC4721235.1"/>
    <property type="molecule type" value="Genomic_DNA"/>
</dbReference>